<organism evidence="1">
    <name type="scientific">Culex pipiens</name>
    <name type="common">House mosquito</name>
    <dbReference type="NCBI Taxonomy" id="7175"/>
    <lineage>
        <taxon>Eukaryota</taxon>
        <taxon>Metazoa</taxon>
        <taxon>Ecdysozoa</taxon>
        <taxon>Arthropoda</taxon>
        <taxon>Hexapoda</taxon>
        <taxon>Insecta</taxon>
        <taxon>Pterygota</taxon>
        <taxon>Neoptera</taxon>
        <taxon>Endopterygota</taxon>
        <taxon>Diptera</taxon>
        <taxon>Nematocera</taxon>
        <taxon>Culicoidea</taxon>
        <taxon>Culicidae</taxon>
        <taxon>Culicinae</taxon>
        <taxon>Culicini</taxon>
        <taxon>Culex</taxon>
        <taxon>Culex</taxon>
    </lineage>
</organism>
<proteinExistence type="predicted"/>
<dbReference type="EMBL" id="HBUE01255029">
    <property type="protein sequence ID" value="CAG6555993.1"/>
    <property type="molecule type" value="Transcribed_RNA"/>
</dbReference>
<dbReference type="EMBL" id="HBUE01150047">
    <property type="protein sequence ID" value="CAG6504712.1"/>
    <property type="molecule type" value="Transcribed_RNA"/>
</dbReference>
<accession>A0A8D8IP30</accession>
<reference evidence="1" key="1">
    <citation type="submission" date="2021-05" db="EMBL/GenBank/DDBJ databases">
        <authorList>
            <person name="Alioto T."/>
            <person name="Alioto T."/>
            <person name="Gomez Garrido J."/>
        </authorList>
    </citation>
    <scope>NUCLEOTIDE SEQUENCE</scope>
</reference>
<evidence type="ECO:0000313" key="1">
    <source>
        <dbReference type="EMBL" id="CAG6555993.1"/>
    </source>
</evidence>
<name>A0A8D8IP30_CULPI</name>
<protein>
    <submittedName>
        <fullName evidence="1">(northern house mosquito) hypothetical protein</fullName>
    </submittedName>
</protein>
<dbReference type="AlphaFoldDB" id="A0A8D8IP30"/>
<sequence>MFNRTQLRPECQYQSSEEFLGLPNPGKKRIMKKKVVVGAAYLFVVKMSQIGVCEKQSGKSDDNGSELEFTRFRRFKCREMRKEETSCETGEVGKKKTAKQ</sequence>